<proteinExistence type="predicted"/>
<evidence type="ECO:0000313" key="1">
    <source>
        <dbReference type="EMBL" id="KAH1184923.1"/>
    </source>
</evidence>
<sequence>MSIQSNLKIKCSPFVCFFRTFGLVNFYSHKCLWKHITSLYAHTESGAFCTGHPLKYREMIPKISPQSSDTEAVKQDRQEPDCMHPLQLDLHTQLFYLNVMRKFNLNSSHSQSFLQKFNIGKLLQTRPT</sequence>
<dbReference type="AlphaFoldDB" id="A0A9D3XRT7"/>
<gene>
    <name evidence="1" type="ORF">KIL84_012864</name>
</gene>
<protein>
    <submittedName>
        <fullName evidence="1">Uncharacterized protein</fullName>
    </submittedName>
</protein>
<name>A0A9D3XRT7_9SAUR</name>
<dbReference type="EMBL" id="JAHDVG010000464">
    <property type="protein sequence ID" value="KAH1184923.1"/>
    <property type="molecule type" value="Genomic_DNA"/>
</dbReference>
<accession>A0A9D3XRT7</accession>
<comment type="caution">
    <text evidence="1">The sequence shown here is derived from an EMBL/GenBank/DDBJ whole genome shotgun (WGS) entry which is preliminary data.</text>
</comment>
<keyword evidence="2" id="KW-1185">Reference proteome</keyword>
<dbReference type="Proteomes" id="UP000827986">
    <property type="component" value="Unassembled WGS sequence"/>
</dbReference>
<evidence type="ECO:0000313" key="2">
    <source>
        <dbReference type="Proteomes" id="UP000827986"/>
    </source>
</evidence>
<reference evidence="1" key="1">
    <citation type="submission" date="2021-09" db="EMBL/GenBank/DDBJ databases">
        <title>The genome of Mauremys mutica provides insights into the evolution of semi-aquatic lifestyle.</title>
        <authorList>
            <person name="Gong S."/>
            <person name="Gao Y."/>
        </authorList>
    </citation>
    <scope>NUCLEOTIDE SEQUENCE</scope>
    <source>
        <strain evidence="1">MM-2020</strain>
        <tissue evidence="1">Muscle</tissue>
    </source>
</reference>
<organism evidence="1 2">
    <name type="scientific">Mauremys mutica</name>
    <name type="common">yellowpond turtle</name>
    <dbReference type="NCBI Taxonomy" id="74926"/>
    <lineage>
        <taxon>Eukaryota</taxon>
        <taxon>Metazoa</taxon>
        <taxon>Chordata</taxon>
        <taxon>Craniata</taxon>
        <taxon>Vertebrata</taxon>
        <taxon>Euteleostomi</taxon>
        <taxon>Archelosauria</taxon>
        <taxon>Testudinata</taxon>
        <taxon>Testudines</taxon>
        <taxon>Cryptodira</taxon>
        <taxon>Durocryptodira</taxon>
        <taxon>Testudinoidea</taxon>
        <taxon>Geoemydidae</taxon>
        <taxon>Geoemydinae</taxon>
        <taxon>Mauremys</taxon>
    </lineage>
</organism>